<evidence type="ECO:0000256" key="2">
    <source>
        <dbReference type="ARBA" id="ARBA00022692"/>
    </source>
</evidence>
<gene>
    <name evidence="6" type="ORF">BLA29_001263</name>
</gene>
<evidence type="ECO:0000256" key="1">
    <source>
        <dbReference type="ARBA" id="ARBA00004141"/>
    </source>
</evidence>
<dbReference type="Proteomes" id="UP000194236">
    <property type="component" value="Unassembled WGS sequence"/>
</dbReference>
<keyword evidence="3 5" id="KW-1133">Transmembrane helix</keyword>
<organism evidence="6 7">
    <name type="scientific">Euroglyphus maynei</name>
    <name type="common">Mayne's house dust mite</name>
    <dbReference type="NCBI Taxonomy" id="6958"/>
    <lineage>
        <taxon>Eukaryota</taxon>
        <taxon>Metazoa</taxon>
        <taxon>Ecdysozoa</taxon>
        <taxon>Arthropoda</taxon>
        <taxon>Chelicerata</taxon>
        <taxon>Arachnida</taxon>
        <taxon>Acari</taxon>
        <taxon>Acariformes</taxon>
        <taxon>Sarcoptiformes</taxon>
        <taxon>Astigmata</taxon>
        <taxon>Psoroptidia</taxon>
        <taxon>Analgoidea</taxon>
        <taxon>Pyroglyphidae</taxon>
        <taxon>Pyroglyphinae</taxon>
        <taxon>Euroglyphus</taxon>
    </lineage>
</organism>
<feature type="transmembrane region" description="Helical" evidence="5">
    <location>
        <begin position="165"/>
        <end position="184"/>
    </location>
</feature>
<reference evidence="6 7" key="1">
    <citation type="submission" date="2017-03" db="EMBL/GenBank/DDBJ databases">
        <title>Genome Survey of Euroglyphus maynei.</title>
        <authorList>
            <person name="Arlian L.G."/>
            <person name="Morgan M.S."/>
            <person name="Rider S.D."/>
        </authorList>
    </citation>
    <scope>NUCLEOTIDE SEQUENCE [LARGE SCALE GENOMIC DNA]</scope>
    <source>
        <strain evidence="6">Arlian Lab</strain>
        <tissue evidence="6">Whole body</tissue>
    </source>
</reference>
<comment type="similarity">
    <text evidence="5">Belongs to the BI1 family.</text>
</comment>
<dbReference type="PANTHER" id="PTHR23291">
    <property type="entry name" value="BAX INHIBITOR-RELATED"/>
    <property type="match status" value="1"/>
</dbReference>
<dbReference type="InterPro" id="IPR006214">
    <property type="entry name" value="Bax_inhibitor_1-related"/>
</dbReference>
<dbReference type="AlphaFoldDB" id="A0A1Y3AXE2"/>
<evidence type="ECO:0000256" key="4">
    <source>
        <dbReference type="ARBA" id="ARBA00023136"/>
    </source>
</evidence>
<evidence type="ECO:0000313" key="7">
    <source>
        <dbReference type="Proteomes" id="UP000194236"/>
    </source>
</evidence>
<sequence>MARKTPHNYICLFIFTLAESFMVGVMASLYQRQIVLYAVLITGVICLGLTLFAFQTKIDFTIFNGMMFIIFLVFMMFGFIMLFFPRSNTMHLIYSCIGAFLFSAFLVIDTQMIMGGTHKQQISTEDYISFRYSYIFSQYLVLFLLIDTQMIVGGSHKQQFSTEDYVFAALTLYLDIINIFTWHFNESIIV</sequence>
<dbReference type="OrthoDB" id="7933078at2759"/>
<evidence type="ECO:0000256" key="3">
    <source>
        <dbReference type="ARBA" id="ARBA00022989"/>
    </source>
</evidence>
<evidence type="ECO:0000313" key="6">
    <source>
        <dbReference type="EMBL" id="OTF73180.1"/>
    </source>
</evidence>
<comment type="caution">
    <text evidence="6">The sequence shown here is derived from an EMBL/GenBank/DDBJ whole genome shotgun (WGS) entry which is preliminary data.</text>
</comment>
<feature type="transmembrane region" description="Helical" evidence="5">
    <location>
        <begin position="91"/>
        <end position="114"/>
    </location>
</feature>
<feature type="transmembrane region" description="Helical" evidence="5">
    <location>
        <begin position="6"/>
        <end position="27"/>
    </location>
</feature>
<accession>A0A1Y3AXE2</accession>
<dbReference type="PANTHER" id="PTHR23291:SF47">
    <property type="entry name" value="TRANSMEMBRANE BAX INHIBITOR MOTIF CONTAINING 7"/>
    <property type="match status" value="1"/>
</dbReference>
<keyword evidence="4 5" id="KW-0472">Membrane</keyword>
<feature type="transmembrane region" description="Helical" evidence="5">
    <location>
        <begin position="134"/>
        <end position="153"/>
    </location>
</feature>
<evidence type="ECO:0000256" key="5">
    <source>
        <dbReference type="RuleBase" id="RU004379"/>
    </source>
</evidence>
<dbReference type="GO" id="GO:0016020">
    <property type="term" value="C:membrane"/>
    <property type="evidence" value="ECO:0007669"/>
    <property type="project" value="UniProtKB-SubCell"/>
</dbReference>
<dbReference type="EMBL" id="MUJZ01052790">
    <property type="protein sequence ID" value="OTF73180.1"/>
    <property type="molecule type" value="Genomic_DNA"/>
</dbReference>
<protein>
    <submittedName>
        <fullName evidence="6">Lifeguard-like protein</fullName>
    </submittedName>
</protein>
<keyword evidence="2 5" id="KW-0812">Transmembrane</keyword>
<comment type="subcellular location">
    <subcellularLocation>
        <location evidence="1">Membrane</location>
        <topology evidence="1">Multi-pass membrane protein</topology>
    </subcellularLocation>
</comment>
<name>A0A1Y3AXE2_EURMA</name>
<proteinExistence type="inferred from homology"/>
<feature type="transmembrane region" description="Helical" evidence="5">
    <location>
        <begin position="60"/>
        <end position="84"/>
    </location>
</feature>
<dbReference type="Pfam" id="PF01027">
    <property type="entry name" value="Bax1-I"/>
    <property type="match status" value="2"/>
</dbReference>
<keyword evidence="7" id="KW-1185">Reference proteome</keyword>
<feature type="transmembrane region" description="Helical" evidence="5">
    <location>
        <begin position="34"/>
        <end position="54"/>
    </location>
</feature>